<dbReference type="Proteomes" id="UP000215214">
    <property type="component" value="Chromosome TJEJU"/>
</dbReference>
<dbReference type="Gene3D" id="3.20.20.370">
    <property type="entry name" value="Glycoside hydrolase/deacetylase"/>
    <property type="match status" value="1"/>
</dbReference>
<dbReference type="EMBL" id="LT899436">
    <property type="protein sequence ID" value="SNR14590.1"/>
    <property type="molecule type" value="Genomic_DNA"/>
</dbReference>
<dbReference type="PANTHER" id="PTHR30292">
    <property type="entry name" value="UNCHARACTERIZED PROTEIN YBGL-RELATED"/>
    <property type="match status" value="1"/>
</dbReference>
<dbReference type="InterPro" id="IPR005501">
    <property type="entry name" value="LamB/YcsF/PxpA-like"/>
</dbReference>
<gene>
    <name evidence="1" type="primary">ybgL</name>
    <name evidence="1" type="ORF">TJEJU_0819</name>
</gene>
<organism evidence="1 2">
    <name type="scientific">Tenacibaculum jejuense</name>
    <dbReference type="NCBI Taxonomy" id="584609"/>
    <lineage>
        <taxon>Bacteria</taxon>
        <taxon>Pseudomonadati</taxon>
        <taxon>Bacteroidota</taxon>
        <taxon>Flavobacteriia</taxon>
        <taxon>Flavobacteriales</taxon>
        <taxon>Flavobacteriaceae</taxon>
        <taxon>Tenacibaculum</taxon>
    </lineage>
</organism>
<dbReference type="RefSeq" id="WP_095069678.1">
    <property type="nucleotide sequence ID" value="NZ_LT899436.1"/>
</dbReference>
<dbReference type="NCBIfam" id="NF003816">
    <property type="entry name" value="PRK05406.1-5"/>
    <property type="match status" value="1"/>
</dbReference>
<keyword evidence="2" id="KW-1185">Reference proteome</keyword>
<dbReference type="AlphaFoldDB" id="A0A238U862"/>
<protein>
    <submittedName>
        <fullName evidence="1">Putative lactam utilization protein, UPF0271 family</fullName>
    </submittedName>
</protein>
<evidence type="ECO:0000313" key="2">
    <source>
        <dbReference type="Proteomes" id="UP000215214"/>
    </source>
</evidence>
<dbReference type="OrthoDB" id="9773478at2"/>
<accession>A0A238U862</accession>
<sequence>MIDINCDVGEGINNEDKLMPLISSCNIACNAHAGSVEIIDNVIALAKKYKVKIGAHPSFPDRENFGRKLMDISKEKLQKSIEDQLELLIKRSEKQCIKIHHVKPHGALYNFAAKDEYYANIVLNALEKKLPKAFLYAPYNSIILNLAKERNIKVKFEAFLDRTYNNDLSLVSRNLPGALISNKNKAWEQLERMILKEEVISIQEEVVNIKADTFCVHGDNDHAIQMLIYINAMLNEFER</sequence>
<dbReference type="KEGG" id="tje:TJEJU_0819"/>
<name>A0A238U862_9FLAO</name>
<dbReference type="SUPFAM" id="SSF88713">
    <property type="entry name" value="Glycoside hydrolase/deacetylase"/>
    <property type="match status" value="1"/>
</dbReference>
<evidence type="ECO:0000313" key="1">
    <source>
        <dbReference type="EMBL" id="SNR14590.1"/>
    </source>
</evidence>
<dbReference type="CDD" id="cd10801">
    <property type="entry name" value="LamB_YcsF_like_1"/>
    <property type="match status" value="1"/>
</dbReference>
<dbReference type="InterPro" id="IPR011330">
    <property type="entry name" value="Glyco_hydro/deAcase_b/a-brl"/>
</dbReference>
<reference evidence="1 2" key="1">
    <citation type="submission" date="2017-07" db="EMBL/GenBank/DDBJ databases">
        <authorList>
            <person name="Sun Z.S."/>
            <person name="Albrecht U."/>
            <person name="Echele G."/>
            <person name="Lee C.C."/>
        </authorList>
    </citation>
    <scope>NUCLEOTIDE SEQUENCE [LARGE SCALE GENOMIC DNA]</scope>
    <source>
        <strain evidence="2">type strain: KCTC 22618</strain>
    </source>
</reference>
<dbReference type="GO" id="GO:0005975">
    <property type="term" value="P:carbohydrate metabolic process"/>
    <property type="evidence" value="ECO:0007669"/>
    <property type="project" value="InterPro"/>
</dbReference>
<dbReference type="Pfam" id="PF03746">
    <property type="entry name" value="LamB_YcsF"/>
    <property type="match status" value="1"/>
</dbReference>
<proteinExistence type="predicted"/>
<dbReference type="PANTHER" id="PTHR30292:SF0">
    <property type="entry name" value="5-OXOPROLINASE SUBUNIT A"/>
    <property type="match status" value="1"/>
</dbReference>